<dbReference type="PANTHER" id="PTHR30615">
    <property type="entry name" value="UNCHARACTERIZED PROTEIN YJBQ-RELATED"/>
    <property type="match status" value="1"/>
</dbReference>
<dbReference type="PANTHER" id="PTHR30615:SF8">
    <property type="entry name" value="UPF0047 PROTEIN C4A8.02C"/>
    <property type="match status" value="1"/>
</dbReference>
<dbReference type="InterPro" id="IPR035917">
    <property type="entry name" value="YjbQ-like_sf"/>
</dbReference>
<dbReference type="RefSeq" id="WP_115331533.1">
    <property type="nucleotide sequence ID" value="NZ_CAAAHP010000002.1"/>
</dbReference>
<dbReference type="InterPro" id="IPR001602">
    <property type="entry name" value="UPF0047_YjbQ-like"/>
</dbReference>
<gene>
    <name evidence="2" type="ORF">NCTC13316_02036</name>
</gene>
<evidence type="ECO:0000313" key="2">
    <source>
        <dbReference type="EMBL" id="STX51933.1"/>
    </source>
</evidence>
<evidence type="ECO:0000256" key="1">
    <source>
        <dbReference type="ARBA" id="ARBA00005534"/>
    </source>
</evidence>
<reference evidence="2 3" key="1">
    <citation type="submission" date="2018-06" db="EMBL/GenBank/DDBJ databases">
        <authorList>
            <consortium name="Pathogen Informatics"/>
            <person name="Doyle S."/>
        </authorList>
    </citation>
    <scope>NUCLEOTIDE SEQUENCE [LARGE SCALE GENOMIC DNA]</scope>
    <source>
        <strain evidence="2 3">NCTC13316</strain>
    </source>
</reference>
<accession>A0A378JNR7</accession>
<keyword evidence="3" id="KW-1185">Reference proteome</keyword>
<dbReference type="AlphaFoldDB" id="A0A378JNR7"/>
<name>A0A378JNR7_9GAMM</name>
<dbReference type="SUPFAM" id="SSF111038">
    <property type="entry name" value="YjbQ-like"/>
    <property type="match status" value="1"/>
</dbReference>
<comment type="similarity">
    <text evidence="1">Belongs to the UPF0047 family.</text>
</comment>
<dbReference type="OrthoDB" id="9801725at2"/>
<dbReference type="NCBIfam" id="TIGR00149">
    <property type="entry name" value="TIGR00149_YjbQ"/>
    <property type="match status" value="1"/>
</dbReference>
<protein>
    <submittedName>
        <fullName evidence="2">Uncharacterized conserved protein</fullName>
    </submittedName>
</protein>
<dbReference type="PIRSF" id="PIRSF004681">
    <property type="entry name" value="UCP004681"/>
    <property type="match status" value="1"/>
</dbReference>
<organism evidence="2 3">
    <name type="scientific">Legionella busanensis</name>
    <dbReference type="NCBI Taxonomy" id="190655"/>
    <lineage>
        <taxon>Bacteria</taxon>
        <taxon>Pseudomonadati</taxon>
        <taxon>Pseudomonadota</taxon>
        <taxon>Gammaproteobacteria</taxon>
        <taxon>Legionellales</taxon>
        <taxon>Legionellaceae</taxon>
        <taxon>Legionella</taxon>
    </lineage>
</organism>
<proteinExistence type="inferred from homology"/>
<dbReference type="EMBL" id="UGOD01000001">
    <property type="protein sequence ID" value="STX51933.1"/>
    <property type="molecule type" value="Genomic_DNA"/>
</dbReference>
<evidence type="ECO:0000313" key="3">
    <source>
        <dbReference type="Proteomes" id="UP000254794"/>
    </source>
</evidence>
<dbReference type="Pfam" id="PF01894">
    <property type="entry name" value="YjbQ"/>
    <property type="match status" value="1"/>
</dbReference>
<sequence>MVNQHLPFYSQVTCILDPQARGVHLITDKIQKVINELPEVKVGLVHLFLQHTSASLLISENASEDVWHDLETHLNHLAPDNEQLYSHTIEGPDDMPAHIKNAHLGSSLIIPISKGKMALGRWQGIFLCEHRNHASARHIIITLQGMK</sequence>
<dbReference type="Proteomes" id="UP000254794">
    <property type="component" value="Unassembled WGS sequence"/>
</dbReference>
<dbReference type="Gene3D" id="2.60.120.460">
    <property type="entry name" value="YjbQ-like"/>
    <property type="match status" value="1"/>
</dbReference>